<evidence type="ECO:0000256" key="6">
    <source>
        <dbReference type="ARBA" id="ARBA00023002"/>
    </source>
</evidence>
<protein>
    <recommendedName>
        <fullName evidence="14">Cytochrome P450</fullName>
    </recommendedName>
</protein>
<dbReference type="InterPro" id="IPR017972">
    <property type="entry name" value="Cyt_P450_CS"/>
</dbReference>
<keyword evidence="13" id="KW-1185">Reference proteome</keyword>
<evidence type="ECO:0000256" key="2">
    <source>
        <dbReference type="ARBA" id="ARBA00005179"/>
    </source>
</evidence>
<feature type="binding site" description="axial binding residue" evidence="9">
    <location>
        <position position="450"/>
    </location>
    <ligand>
        <name>heme</name>
        <dbReference type="ChEBI" id="CHEBI:30413"/>
    </ligand>
    <ligandPart>
        <name>Fe</name>
        <dbReference type="ChEBI" id="CHEBI:18248"/>
    </ligandPart>
</feature>
<dbReference type="GO" id="GO:0020037">
    <property type="term" value="F:heme binding"/>
    <property type="evidence" value="ECO:0007669"/>
    <property type="project" value="InterPro"/>
</dbReference>
<comment type="similarity">
    <text evidence="3 10">Belongs to the cytochrome P450 family.</text>
</comment>
<evidence type="ECO:0000256" key="7">
    <source>
        <dbReference type="ARBA" id="ARBA00023004"/>
    </source>
</evidence>
<keyword evidence="5 9" id="KW-0479">Metal-binding</keyword>
<name>A0A0C9WDA4_9AGAM</name>
<dbReference type="InterPro" id="IPR050364">
    <property type="entry name" value="Cytochrome_P450_fung"/>
</dbReference>
<dbReference type="AlphaFoldDB" id="A0A0C9WDA4"/>
<dbReference type="GO" id="GO:0016705">
    <property type="term" value="F:oxidoreductase activity, acting on paired donors, with incorporation or reduction of molecular oxygen"/>
    <property type="evidence" value="ECO:0007669"/>
    <property type="project" value="InterPro"/>
</dbReference>
<dbReference type="PANTHER" id="PTHR46300">
    <property type="entry name" value="P450, PUTATIVE (EUROFUNG)-RELATED-RELATED"/>
    <property type="match status" value="1"/>
</dbReference>
<evidence type="ECO:0008006" key="14">
    <source>
        <dbReference type="Google" id="ProtNLM"/>
    </source>
</evidence>
<dbReference type="InterPro" id="IPR002401">
    <property type="entry name" value="Cyt_P450_E_grp-I"/>
</dbReference>
<evidence type="ECO:0000256" key="11">
    <source>
        <dbReference type="SAM" id="MobiDB-lite"/>
    </source>
</evidence>
<dbReference type="Proteomes" id="UP000053820">
    <property type="component" value="Unassembled WGS sequence"/>
</dbReference>
<dbReference type="CDD" id="cd11065">
    <property type="entry name" value="CYP64-like"/>
    <property type="match status" value="1"/>
</dbReference>
<reference evidence="12 13" key="1">
    <citation type="submission" date="2014-04" db="EMBL/GenBank/DDBJ databases">
        <title>Evolutionary Origins and Diversification of the Mycorrhizal Mutualists.</title>
        <authorList>
            <consortium name="DOE Joint Genome Institute"/>
            <consortium name="Mycorrhizal Genomics Consortium"/>
            <person name="Kohler A."/>
            <person name="Kuo A."/>
            <person name="Nagy L.G."/>
            <person name="Floudas D."/>
            <person name="Copeland A."/>
            <person name="Barry K.W."/>
            <person name="Cichocki N."/>
            <person name="Veneault-Fourrey C."/>
            <person name="LaButti K."/>
            <person name="Lindquist E.A."/>
            <person name="Lipzen A."/>
            <person name="Lundell T."/>
            <person name="Morin E."/>
            <person name="Murat C."/>
            <person name="Riley R."/>
            <person name="Ohm R."/>
            <person name="Sun H."/>
            <person name="Tunlid A."/>
            <person name="Henrissat B."/>
            <person name="Grigoriev I.V."/>
            <person name="Hibbett D.S."/>
            <person name="Martin F."/>
        </authorList>
    </citation>
    <scope>NUCLEOTIDE SEQUENCE [LARGE SCALE GENOMIC DNA]</scope>
    <source>
        <strain evidence="12 13">MD-312</strain>
    </source>
</reference>
<evidence type="ECO:0000313" key="13">
    <source>
        <dbReference type="Proteomes" id="UP000053820"/>
    </source>
</evidence>
<dbReference type="GO" id="GO:0005506">
    <property type="term" value="F:iron ion binding"/>
    <property type="evidence" value="ECO:0007669"/>
    <property type="project" value="InterPro"/>
</dbReference>
<accession>A0A0C9WDA4</accession>
<dbReference type="SUPFAM" id="SSF48264">
    <property type="entry name" value="Cytochrome P450"/>
    <property type="match status" value="1"/>
</dbReference>
<proteinExistence type="inferred from homology"/>
<evidence type="ECO:0000256" key="5">
    <source>
        <dbReference type="ARBA" id="ARBA00022723"/>
    </source>
</evidence>
<dbReference type="PANTHER" id="PTHR46300:SF7">
    <property type="entry name" value="P450, PUTATIVE (EUROFUNG)-RELATED"/>
    <property type="match status" value="1"/>
</dbReference>
<organism evidence="12 13">
    <name type="scientific">Hydnomerulius pinastri MD-312</name>
    <dbReference type="NCBI Taxonomy" id="994086"/>
    <lineage>
        <taxon>Eukaryota</taxon>
        <taxon>Fungi</taxon>
        <taxon>Dikarya</taxon>
        <taxon>Basidiomycota</taxon>
        <taxon>Agaricomycotina</taxon>
        <taxon>Agaricomycetes</taxon>
        <taxon>Agaricomycetidae</taxon>
        <taxon>Boletales</taxon>
        <taxon>Boletales incertae sedis</taxon>
        <taxon>Leucogyrophana</taxon>
    </lineage>
</organism>
<evidence type="ECO:0000256" key="9">
    <source>
        <dbReference type="PIRSR" id="PIRSR602401-1"/>
    </source>
</evidence>
<keyword evidence="8 10" id="KW-0503">Monooxygenase</keyword>
<dbReference type="InterPro" id="IPR001128">
    <property type="entry name" value="Cyt_P450"/>
</dbReference>
<evidence type="ECO:0000256" key="10">
    <source>
        <dbReference type="RuleBase" id="RU000461"/>
    </source>
</evidence>
<keyword evidence="7 9" id="KW-0408">Iron</keyword>
<evidence type="ECO:0000256" key="8">
    <source>
        <dbReference type="ARBA" id="ARBA00023033"/>
    </source>
</evidence>
<evidence type="ECO:0000256" key="3">
    <source>
        <dbReference type="ARBA" id="ARBA00010617"/>
    </source>
</evidence>
<dbReference type="Gene3D" id="1.10.630.10">
    <property type="entry name" value="Cytochrome P450"/>
    <property type="match status" value="1"/>
</dbReference>
<dbReference type="HOGENOM" id="CLU_001570_2_3_1"/>
<dbReference type="GO" id="GO:0004497">
    <property type="term" value="F:monooxygenase activity"/>
    <property type="evidence" value="ECO:0007669"/>
    <property type="project" value="UniProtKB-KW"/>
</dbReference>
<dbReference type="EMBL" id="KN839853">
    <property type="protein sequence ID" value="KIJ62861.1"/>
    <property type="molecule type" value="Genomic_DNA"/>
</dbReference>
<evidence type="ECO:0000256" key="4">
    <source>
        <dbReference type="ARBA" id="ARBA00022617"/>
    </source>
</evidence>
<dbReference type="PRINTS" id="PR00463">
    <property type="entry name" value="EP450I"/>
</dbReference>
<evidence type="ECO:0000313" key="12">
    <source>
        <dbReference type="EMBL" id="KIJ62861.1"/>
    </source>
</evidence>
<gene>
    <name evidence="12" type="ORF">HYDPIDRAFT_30007</name>
</gene>
<dbReference type="PROSITE" id="PS00086">
    <property type="entry name" value="CYTOCHROME_P450"/>
    <property type="match status" value="1"/>
</dbReference>
<keyword evidence="6 10" id="KW-0560">Oxidoreductase</keyword>
<sequence length="525" mass="59850">MLYFRVTIAILAPFILLTLKSLIRKRRENPAGLPLPPGPPRFPIVGNLFGIKDLGRQWLTYADWSKKYGDILYVEILGQKMLILNSEKVADELLDKRSQNYSDRPQVPMVTLMGWEFNTGLLPYGPLWRKQRKVMHQALNLQAMIKYRHIQLNNVRQLVRNILQVPDEMEAHLKTQVLCHLALVYGYEMESRNDLFASIADRATEMLVNSIFPGVVLVNAFPVFQYLPEWFPGAGFKKYAKQCRKLTRQLRDLPYEYVQRQMVFVHFNLLRRELTQLGKVEGIAPHSVVSEMLEHNEEEDVIKSVAGTMYTAAVETSSSALSAFVMAMIIFPSVQEKAQAEIDRITGESRLPDFSDRESMVYMEATYREVLRWSQVGPLGAPHMTTNSDIYNGHFIPKGTMVFVNIRSITHNEEKYPDPMRFIPERYIGADGQLTDDLAQQQFGFGRRICVGKYLAEASVWIAMVSILAVFNIGKAKDEQGRDIDVIPEFKSGTPSRPKPYSFSITPRSPRTAGLAQDAESDGNM</sequence>
<dbReference type="InterPro" id="IPR036396">
    <property type="entry name" value="Cyt_P450_sf"/>
</dbReference>
<feature type="region of interest" description="Disordered" evidence="11">
    <location>
        <begin position="487"/>
        <end position="525"/>
    </location>
</feature>
<comment type="pathway">
    <text evidence="2">Secondary metabolite biosynthesis.</text>
</comment>
<comment type="cofactor">
    <cofactor evidence="1 9">
        <name>heme</name>
        <dbReference type="ChEBI" id="CHEBI:30413"/>
    </cofactor>
</comment>
<dbReference type="Pfam" id="PF00067">
    <property type="entry name" value="p450"/>
    <property type="match status" value="1"/>
</dbReference>
<keyword evidence="4 9" id="KW-0349">Heme</keyword>
<evidence type="ECO:0000256" key="1">
    <source>
        <dbReference type="ARBA" id="ARBA00001971"/>
    </source>
</evidence>
<dbReference type="OrthoDB" id="2789670at2759"/>